<dbReference type="Gene3D" id="3.90.1580.10">
    <property type="entry name" value="paralog of FGE (formylglycine-generating enzyme)"/>
    <property type="match status" value="1"/>
</dbReference>
<proteinExistence type="predicted"/>
<reference evidence="3" key="1">
    <citation type="journal article" date="2014" name="Int. J. Syst. Evol. Microbiol.">
        <title>Complete genome sequence of Corynebacterium casei LMG S-19264T (=DSM 44701T), isolated from a smear-ripened cheese.</title>
        <authorList>
            <consortium name="US DOE Joint Genome Institute (JGI-PGF)"/>
            <person name="Walter F."/>
            <person name="Albersmeier A."/>
            <person name="Kalinowski J."/>
            <person name="Ruckert C."/>
        </authorList>
    </citation>
    <scope>NUCLEOTIDE SEQUENCE</scope>
    <source>
        <strain evidence="3">CGMCC 4.7308</strain>
    </source>
</reference>
<dbReference type="PANTHER" id="PTHR23150:SF19">
    <property type="entry name" value="FORMYLGLYCINE-GENERATING ENZYME"/>
    <property type="match status" value="1"/>
</dbReference>
<evidence type="ECO:0000259" key="2">
    <source>
        <dbReference type="Pfam" id="PF03781"/>
    </source>
</evidence>
<protein>
    <recommendedName>
        <fullName evidence="2">Sulfatase-modifying factor enzyme-like domain-containing protein</fullName>
    </recommendedName>
</protein>
<keyword evidence="4" id="KW-1185">Reference proteome</keyword>
<organism evidence="3 4">
    <name type="scientific">Nakamurella endophytica</name>
    <dbReference type="NCBI Taxonomy" id="1748367"/>
    <lineage>
        <taxon>Bacteria</taxon>
        <taxon>Bacillati</taxon>
        <taxon>Actinomycetota</taxon>
        <taxon>Actinomycetes</taxon>
        <taxon>Nakamurellales</taxon>
        <taxon>Nakamurellaceae</taxon>
        <taxon>Nakamurella</taxon>
    </lineage>
</organism>
<reference evidence="3" key="2">
    <citation type="submission" date="2020-09" db="EMBL/GenBank/DDBJ databases">
        <authorList>
            <person name="Sun Q."/>
            <person name="Zhou Y."/>
        </authorList>
    </citation>
    <scope>NUCLEOTIDE SEQUENCE</scope>
    <source>
        <strain evidence="3">CGMCC 4.7308</strain>
    </source>
</reference>
<dbReference type="AlphaFoldDB" id="A0A917WN79"/>
<evidence type="ECO:0000256" key="1">
    <source>
        <dbReference type="SAM" id="MobiDB-lite"/>
    </source>
</evidence>
<feature type="region of interest" description="Disordered" evidence="1">
    <location>
        <begin position="318"/>
        <end position="340"/>
    </location>
</feature>
<evidence type="ECO:0000313" key="3">
    <source>
        <dbReference type="EMBL" id="GGM16609.1"/>
    </source>
</evidence>
<name>A0A917WN79_9ACTN</name>
<dbReference type="GO" id="GO:0120147">
    <property type="term" value="F:formylglycine-generating oxidase activity"/>
    <property type="evidence" value="ECO:0007669"/>
    <property type="project" value="TreeGrafter"/>
</dbReference>
<dbReference type="InterPro" id="IPR005532">
    <property type="entry name" value="SUMF_dom"/>
</dbReference>
<dbReference type="PANTHER" id="PTHR23150">
    <property type="entry name" value="SULFATASE MODIFYING FACTOR 1, 2"/>
    <property type="match status" value="1"/>
</dbReference>
<dbReference type="InterPro" id="IPR016187">
    <property type="entry name" value="CTDL_fold"/>
</dbReference>
<dbReference type="Pfam" id="PF03781">
    <property type="entry name" value="FGE-sulfatase"/>
    <property type="match status" value="1"/>
</dbReference>
<dbReference type="SUPFAM" id="SSF56436">
    <property type="entry name" value="C-type lectin-like"/>
    <property type="match status" value="1"/>
</dbReference>
<comment type="caution">
    <text evidence="3">The sequence shown here is derived from an EMBL/GenBank/DDBJ whole genome shotgun (WGS) entry which is preliminary data.</text>
</comment>
<dbReference type="Proteomes" id="UP000655208">
    <property type="component" value="Unassembled WGS sequence"/>
</dbReference>
<accession>A0A917WN79</accession>
<dbReference type="EMBL" id="BMNA01000016">
    <property type="protein sequence ID" value="GGM16609.1"/>
    <property type="molecule type" value="Genomic_DNA"/>
</dbReference>
<sequence length="340" mass="36578">MVTPMTGSPEPAAASSCCAPARAATGPADLPLLTDRQGAAGCAAAEPGVELHLVQQVRVPAGRFVMGDQYGDGWAADGEDALHEVGVGAFDVDATTVTNQDWARFVAATGHRTIAERDGFSAVPEPVLDADREDVLGQVPATPWWLAVRGADWRHPAGRRSDLHGLDDHPVVHVSWYDAVAYCDWAGRRLPTEAEWEYAARGGLAGARYPWGDDLLAADGSWLCNIWQGEFPTINTAQDGWIATAPVRSFRPNGYGLWQTVGNVWEWCADRFAADYYRASPAQDPQGPDTGATRVIRGGSFLCHDSWCNRYRTAARSANSPDSSAAHTGFRTVARRTTGG</sequence>
<gene>
    <name evidence="3" type="ORF">GCM10011594_40880</name>
</gene>
<dbReference type="InterPro" id="IPR051043">
    <property type="entry name" value="Sulfatase_Mod_Factor_Kinase"/>
</dbReference>
<feature type="domain" description="Sulfatase-modifying factor enzyme-like" evidence="2">
    <location>
        <begin position="55"/>
        <end position="333"/>
    </location>
</feature>
<dbReference type="InterPro" id="IPR042095">
    <property type="entry name" value="SUMF_sf"/>
</dbReference>
<evidence type="ECO:0000313" key="4">
    <source>
        <dbReference type="Proteomes" id="UP000655208"/>
    </source>
</evidence>